<reference evidence="3" key="2">
    <citation type="submission" date="2013-07" db="EMBL/GenBank/DDBJ databases">
        <authorList>
            <consortium name="The Broad Institute Genome Sequencing Platform"/>
            <person name="Cuomo C."/>
            <person name="Litvintseva A."/>
            <person name="Chen Y."/>
            <person name="Heitman J."/>
            <person name="Sun S."/>
            <person name="Springer D."/>
            <person name="Dromer F."/>
            <person name="Young S.K."/>
            <person name="Zeng Q."/>
            <person name="Gargeya S."/>
            <person name="Fitzgerald M."/>
            <person name="Abouelleil A."/>
            <person name="Alvarado L."/>
            <person name="Berlin A.M."/>
            <person name="Chapman S.B."/>
            <person name="Dewar J."/>
            <person name="Goldberg J."/>
            <person name="Griggs A."/>
            <person name="Gujja S."/>
            <person name="Hansen M."/>
            <person name="Howarth C."/>
            <person name="Imamovic A."/>
            <person name="Larimer J."/>
            <person name="McCowan C."/>
            <person name="Murphy C."/>
            <person name="Pearson M."/>
            <person name="Priest M."/>
            <person name="Roberts A."/>
            <person name="Saif S."/>
            <person name="Shea T."/>
            <person name="Sykes S."/>
            <person name="Wortman J."/>
            <person name="Nusbaum C."/>
            <person name="Birren B."/>
        </authorList>
    </citation>
    <scope>NUCLEOTIDE SEQUENCE</scope>
    <source>
        <strain evidence="3">CBS 10118</strain>
    </source>
</reference>
<dbReference type="OrthoDB" id="2565260at2759"/>
<name>A0A1B9FZB8_9TREE</name>
<dbReference type="GeneID" id="30209973"/>
<feature type="region of interest" description="Disordered" evidence="1">
    <location>
        <begin position="108"/>
        <end position="127"/>
    </location>
</feature>
<dbReference type="Proteomes" id="UP000092730">
    <property type="component" value="Chromosome 5"/>
</dbReference>
<proteinExistence type="predicted"/>
<feature type="compositionally biased region" description="Basic and acidic residues" evidence="1">
    <location>
        <begin position="479"/>
        <end position="497"/>
    </location>
</feature>
<feature type="compositionally biased region" description="Basic and acidic residues" evidence="1">
    <location>
        <begin position="319"/>
        <end position="371"/>
    </location>
</feature>
<sequence length="564" mass="64217">MSHPISDRRILSTTWEILDKRPNEVFGCPALSLNQLYQALNTTYESIDPNRMIHLLGKHTKDLLGTEHKAACKSVRKGDNKDYWVVFKPEHEPVMEHKLPADEVAKEQGTLAGTREDPNSSWEDLGNERGEEITKTVELLSDLPGGAEHLSQQTETAKSARKMIFSAIGLRKEKDKERNEFDDSHRGHSESVTKSDSYSSRPDQVKTQLGVSDTHTHAHAGARTEQQEGSERNTRSVESPLSTSEEKRDEDWLEQTNQWDSKRAKPERKGTEMDIIDSYDYPSASPSRVNHDHRAEVEEGEKAIAQDPHAGVNGIEPAVKSKDKGKVRDDGSAHMAQSKDLESREEVSHPKVKTKFDFTDKNDISIHKSEPELNGEYYDYQQTQRHGIRSDHQGDERDRELRSLEREKKGSERRSKHRRPDELDHPDVEYDDGDTPHRSRHRHKSRGEHRSDSSRKRDGSRPLKDVRDSERHRGRSSGRRTDREDSSDPTSKSEKNRKTSSTGSLDAMPEPPTPFLIKSFEGLPFEPDTSIVNSLSWVKERYHLLLAEVAVLLSIVYIIQASGL</sequence>
<feature type="compositionally biased region" description="Basic and acidic residues" evidence="1">
    <location>
        <begin position="448"/>
        <end position="471"/>
    </location>
</feature>
<keyword evidence="4" id="KW-1185">Reference proteome</keyword>
<accession>A0A1B9FZB8</accession>
<evidence type="ECO:0000256" key="1">
    <source>
        <dbReference type="SAM" id="MobiDB-lite"/>
    </source>
</evidence>
<evidence type="ECO:0000313" key="2">
    <source>
        <dbReference type="EMBL" id="OCF24116.1"/>
    </source>
</evidence>
<protein>
    <submittedName>
        <fullName evidence="2">Uncharacterized protein</fullName>
    </submittedName>
</protein>
<feature type="compositionally biased region" description="Basic and acidic residues" evidence="1">
    <location>
        <begin position="174"/>
        <end position="193"/>
    </location>
</feature>
<feature type="compositionally biased region" description="Basic and acidic residues" evidence="1">
    <location>
        <begin position="260"/>
        <end position="272"/>
    </location>
</feature>
<evidence type="ECO:0000313" key="4">
    <source>
        <dbReference type="Proteomes" id="UP000092730"/>
    </source>
</evidence>
<reference evidence="2" key="3">
    <citation type="submission" date="2014-01" db="EMBL/GenBank/DDBJ databases">
        <title>Evolution of pathogenesis and genome organization in the Tremellales.</title>
        <authorList>
            <person name="Cuomo C."/>
            <person name="Litvintseva A."/>
            <person name="Heitman J."/>
            <person name="Chen Y."/>
            <person name="Sun S."/>
            <person name="Springer D."/>
            <person name="Dromer F."/>
            <person name="Young S."/>
            <person name="Zeng Q."/>
            <person name="Chapman S."/>
            <person name="Gujja S."/>
            <person name="Saif S."/>
            <person name="Birren B."/>
        </authorList>
    </citation>
    <scope>NUCLEOTIDE SEQUENCE</scope>
    <source>
        <strain evidence="2">CBS 10118</strain>
    </source>
</reference>
<reference evidence="2" key="1">
    <citation type="submission" date="2013-07" db="EMBL/GenBank/DDBJ databases">
        <title>The Genome Sequence of Cryptococcus bestiolae CBS10118.</title>
        <authorList>
            <consortium name="The Broad Institute Genome Sequencing Platform"/>
            <person name="Cuomo C."/>
            <person name="Litvintseva A."/>
            <person name="Chen Y."/>
            <person name="Heitman J."/>
            <person name="Sun S."/>
            <person name="Springer D."/>
            <person name="Dromer F."/>
            <person name="Young S.K."/>
            <person name="Zeng Q."/>
            <person name="Gargeya S."/>
            <person name="Fitzgerald M."/>
            <person name="Abouelleil A."/>
            <person name="Alvarado L."/>
            <person name="Berlin A.M."/>
            <person name="Chapman S.B."/>
            <person name="Dewar J."/>
            <person name="Goldberg J."/>
            <person name="Griggs A."/>
            <person name="Gujja S."/>
            <person name="Hansen M."/>
            <person name="Howarth C."/>
            <person name="Imamovic A."/>
            <person name="Larimer J."/>
            <person name="McCowan C."/>
            <person name="Murphy C."/>
            <person name="Pearson M."/>
            <person name="Priest M."/>
            <person name="Roberts A."/>
            <person name="Saif S."/>
            <person name="Shea T."/>
            <person name="Sykes S."/>
            <person name="Wortman J."/>
            <person name="Nusbaum C."/>
            <person name="Birren B."/>
        </authorList>
    </citation>
    <scope>NUCLEOTIDE SEQUENCE [LARGE SCALE GENOMIC DNA]</scope>
    <source>
        <strain evidence="2">CBS 10118</strain>
    </source>
</reference>
<dbReference type="EMBL" id="KI894022">
    <property type="protein sequence ID" value="OCF24116.1"/>
    <property type="molecule type" value="Genomic_DNA"/>
</dbReference>
<dbReference type="KEGG" id="kbi:30209973"/>
<dbReference type="STRING" id="1296100.A0A1B9FZB8"/>
<dbReference type="EMBL" id="CP144545">
    <property type="protein sequence ID" value="WVW85122.1"/>
    <property type="molecule type" value="Genomic_DNA"/>
</dbReference>
<feature type="compositionally biased region" description="Basic and acidic residues" evidence="1">
    <location>
        <begin position="225"/>
        <end position="235"/>
    </location>
</feature>
<feature type="compositionally biased region" description="Basic and acidic residues" evidence="1">
    <location>
        <begin position="388"/>
        <end position="428"/>
    </location>
</feature>
<dbReference type="RefSeq" id="XP_019045186.1">
    <property type="nucleotide sequence ID" value="XM_019192189.1"/>
</dbReference>
<dbReference type="AlphaFoldDB" id="A0A1B9FZB8"/>
<feature type="compositionally biased region" description="Basic residues" evidence="1">
    <location>
        <begin position="438"/>
        <end position="447"/>
    </location>
</feature>
<evidence type="ECO:0000313" key="3">
    <source>
        <dbReference type="EMBL" id="WVW85122.1"/>
    </source>
</evidence>
<feature type="compositionally biased region" description="Basic and acidic residues" evidence="1">
    <location>
        <begin position="289"/>
        <end position="304"/>
    </location>
</feature>
<gene>
    <name evidence="2" type="ORF">I302_05574</name>
    <name evidence="3" type="ORF">I302_107159</name>
</gene>
<reference evidence="3" key="4">
    <citation type="submission" date="2024-02" db="EMBL/GenBank/DDBJ databases">
        <title>Comparative genomics of Cryptococcus and Kwoniella reveals pathogenesis evolution and contrasting modes of karyotype evolution via chromosome fusion or intercentromeric recombination.</title>
        <authorList>
            <person name="Coelho M.A."/>
            <person name="David-Palma M."/>
            <person name="Shea T."/>
            <person name="Bowers K."/>
            <person name="McGinley-Smith S."/>
            <person name="Mohammad A.W."/>
            <person name="Gnirke A."/>
            <person name="Yurkov A.M."/>
            <person name="Nowrousian M."/>
            <person name="Sun S."/>
            <person name="Cuomo C.A."/>
            <person name="Heitman J."/>
        </authorList>
    </citation>
    <scope>NUCLEOTIDE SEQUENCE</scope>
    <source>
        <strain evidence="3">CBS 10118</strain>
    </source>
</reference>
<feature type="compositionally biased region" description="Polar residues" evidence="1">
    <location>
        <begin position="194"/>
        <end position="213"/>
    </location>
</feature>
<feature type="region of interest" description="Disordered" evidence="1">
    <location>
        <begin position="174"/>
        <end position="515"/>
    </location>
</feature>
<organism evidence="2">
    <name type="scientific">Kwoniella bestiolae CBS 10118</name>
    <dbReference type="NCBI Taxonomy" id="1296100"/>
    <lineage>
        <taxon>Eukaryota</taxon>
        <taxon>Fungi</taxon>
        <taxon>Dikarya</taxon>
        <taxon>Basidiomycota</taxon>
        <taxon>Agaricomycotina</taxon>
        <taxon>Tremellomycetes</taxon>
        <taxon>Tremellales</taxon>
        <taxon>Cryptococcaceae</taxon>
        <taxon>Kwoniella</taxon>
    </lineage>
</organism>
<dbReference type="VEuPathDB" id="FungiDB:I302_05574"/>